<dbReference type="PANTHER" id="PTHR46137">
    <property type="entry name" value="OS05G0310600 PROTEIN"/>
    <property type="match status" value="1"/>
</dbReference>
<name>A0AAD3H8I7_9STRA</name>
<keyword evidence="2" id="KW-0472">Membrane</keyword>
<dbReference type="Gene3D" id="3.90.1720.10">
    <property type="entry name" value="endopeptidase domain like (from Nostoc punctiforme)"/>
    <property type="match status" value="1"/>
</dbReference>
<feature type="compositionally biased region" description="Basic and acidic residues" evidence="1">
    <location>
        <begin position="509"/>
        <end position="525"/>
    </location>
</feature>
<reference evidence="3 4" key="1">
    <citation type="journal article" date="2021" name="Sci. Rep.">
        <title>The genome of the diatom Chaetoceros tenuissimus carries an ancient integrated fragment of an extant virus.</title>
        <authorList>
            <person name="Hongo Y."/>
            <person name="Kimura K."/>
            <person name="Takaki Y."/>
            <person name="Yoshida Y."/>
            <person name="Baba S."/>
            <person name="Kobayashi G."/>
            <person name="Nagasaki K."/>
            <person name="Hano T."/>
            <person name="Tomaru Y."/>
        </authorList>
    </citation>
    <scope>NUCLEOTIDE SEQUENCE [LARGE SCALE GENOMIC DNA]</scope>
    <source>
        <strain evidence="3 4">NIES-3715</strain>
    </source>
</reference>
<evidence type="ECO:0000313" key="3">
    <source>
        <dbReference type="EMBL" id="GFH54557.1"/>
    </source>
</evidence>
<evidence type="ECO:0000256" key="2">
    <source>
        <dbReference type="SAM" id="Phobius"/>
    </source>
</evidence>
<evidence type="ECO:0000256" key="1">
    <source>
        <dbReference type="SAM" id="MobiDB-lite"/>
    </source>
</evidence>
<feature type="compositionally biased region" description="Basic and acidic residues" evidence="1">
    <location>
        <begin position="423"/>
        <end position="438"/>
    </location>
</feature>
<protein>
    <submittedName>
        <fullName evidence="3">Uncharacterized protein</fullName>
    </submittedName>
</protein>
<feature type="transmembrane region" description="Helical" evidence="2">
    <location>
        <begin position="308"/>
        <end position="333"/>
    </location>
</feature>
<feature type="region of interest" description="Disordered" evidence="1">
    <location>
        <begin position="28"/>
        <end position="74"/>
    </location>
</feature>
<accession>A0AAD3H8I7</accession>
<dbReference type="PANTHER" id="PTHR46137:SF3">
    <property type="entry name" value="OS05G0310600 PROTEIN"/>
    <property type="match status" value="1"/>
</dbReference>
<feature type="transmembrane region" description="Helical" evidence="2">
    <location>
        <begin position="345"/>
        <end position="373"/>
    </location>
</feature>
<feature type="region of interest" description="Disordered" evidence="1">
    <location>
        <begin position="423"/>
        <end position="541"/>
    </location>
</feature>
<comment type="caution">
    <text evidence="3">The sequence shown here is derived from an EMBL/GenBank/DDBJ whole genome shotgun (WGS) entry which is preliminary data.</text>
</comment>
<keyword evidence="4" id="KW-1185">Reference proteome</keyword>
<feature type="compositionally biased region" description="Basic and acidic residues" evidence="1">
    <location>
        <begin position="40"/>
        <end position="53"/>
    </location>
</feature>
<evidence type="ECO:0000313" key="4">
    <source>
        <dbReference type="Proteomes" id="UP001054902"/>
    </source>
</evidence>
<sequence>MSQSKAMLKEMKDIEIEKEEENHLIEFEDEEEDQIFYTNVRRESSTSLDKQDMEGMNTSRHSGKDDDNGDGDDLLEPFPERKYPEIDHDRRPIEADVDGDDPDDFILRPGDHVYVWKSFGMLGMQSYQKHGIVLSIDPDDHTNISIVTFYHKNPQFTEKRNLFQNSFRKSGYKDDPVNTQKRESLIDRSTDENNGHSSSSTLNPGEINKDARFVATVRTESLYTFQQGSRGRIRKVKYNANLAKRLLSRGGTVTSCSADETPLVLARVKYLLETPGRLPEFHLMGANGECAAAWCRMGRWCTLQGSSILHILFVGQAGGAAVGGVVASNVFVWTSMPGFWGSVGYIWFVPATVAYPLLVPILIGFGLASLVPLEALRRFRKKWAQITSEMNKAFWANTDEDIRDCYFASTISADDDWTQKFFGEKSHDDGKDEEEKGKYMPLGGGGQKNDGTFVFDNDSSDDELDSEYGSRSNNKSPSDFEKEWNFDQQKSDSAKEKWNSMVQNMSKPFRKEQKEDSIFIPKESDDAITPLNNDTSYREVL</sequence>
<keyword evidence="2" id="KW-0812">Transmembrane</keyword>
<dbReference type="Proteomes" id="UP001054902">
    <property type="component" value="Unassembled WGS sequence"/>
</dbReference>
<proteinExistence type="predicted"/>
<dbReference type="AlphaFoldDB" id="A0AAD3H8I7"/>
<feature type="region of interest" description="Disordered" evidence="1">
    <location>
        <begin position="167"/>
        <end position="206"/>
    </location>
</feature>
<feature type="compositionally biased region" description="Basic and acidic residues" evidence="1">
    <location>
        <begin position="171"/>
        <end position="194"/>
    </location>
</feature>
<feature type="compositionally biased region" description="Basic and acidic residues" evidence="1">
    <location>
        <begin position="478"/>
        <end position="498"/>
    </location>
</feature>
<organism evidence="3 4">
    <name type="scientific">Chaetoceros tenuissimus</name>
    <dbReference type="NCBI Taxonomy" id="426638"/>
    <lineage>
        <taxon>Eukaryota</taxon>
        <taxon>Sar</taxon>
        <taxon>Stramenopiles</taxon>
        <taxon>Ochrophyta</taxon>
        <taxon>Bacillariophyta</taxon>
        <taxon>Coscinodiscophyceae</taxon>
        <taxon>Chaetocerotophycidae</taxon>
        <taxon>Chaetocerotales</taxon>
        <taxon>Chaetocerotaceae</taxon>
        <taxon>Chaetoceros</taxon>
    </lineage>
</organism>
<gene>
    <name evidence="3" type="ORF">CTEN210_11033</name>
</gene>
<keyword evidence="2" id="KW-1133">Transmembrane helix</keyword>
<dbReference type="EMBL" id="BLLK01000047">
    <property type="protein sequence ID" value="GFH54557.1"/>
    <property type="molecule type" value="Genomic_DNA"/>
</dbReference>